<dbReference type="PANTHER" id="PTHR42788">
    <property type="entry name" value="TAURINE IMPORT ATP-BINDING PROTEIN-RELATED"/>
    <property type="match status" value="1"/>
</dbReference>
<dbReference type="RefSeq" id="WP_192600207.1">
    <property type="nucleotide sequence ID" value="NZ_JADBEL010000030.1"/>
</dbReference>
<proteinExistence type="predicted"/>
<evidence type="ECO:0000313" key="4">
    <source>
        <dbReference type="Proteomes" id="UP000658225"/>
    </source>
</evidence>
<feature type="domain" description="ABC transporter" evidence="2">
    <location>
        <begin position="24"/>
        <end position="61"/>
    </location>
</feature>
<evidence type="ECO:0000256" key="1">
    <source>
        <dbReference type="ARBA" id="ARBA00022448"/>
    </source>
</evidence>
<keyword evidence="3" id="KW-0449">Lipoprotein</keyword>
<dbReference type="InterPro" id="IPR003439">
    <property type="entry name" value="ABC_transporter-like_ATP-bd"/>
</dbReference>
<protein>
    <submittedName>
        <fullName evidence="3">ABC-type lipoprotein export system ATPase subunit</fullName>
    </submittedName>
</protein>
<name>A0A927MPE8_9BACL</name>
<gene>
    <name evidence="3" type="ORF">H4683_003697</name>
</gene>
<dbReference type="GO" id="GO:0016887">
    <property type="term" value="F:ATP hydrolysis activity"/>
    <property type="evidence" value="ECO:0007669"/>
    <property type="project" value="InterPro"/>
</dbReference>
<dbReference type="InterPro" id="IPR050166">
    <property type="entry name" value="ABC_transporter_ATP-bind"/>
</dbReference>
<dbReference type="Pfam" id="PF00005">
    <property type="entry name" value="ABC_tran"/>
    <property type="match status" value="1"/>
</dbReference>
<keyword evidence="4" id="KW-1185">Reference proteome</keyword>
<dbReference type="EMBL" id="JADBEL010000030">
    <property type="protein sequence ID" value="MBE1556572.1"/>
    <property type="molecule type" value="Genomic_DNA"/>
</dbReference>
<accession>A0A927MPE8</accession>
<dbReference type="GO" id="GO:0005524">
    <property type="term" value="F:ATP binding"/>
    <property type="evidence" value="ECO:0007669"/>
    <property type="project" value="InterPro"/>
</dbReference>
<comment type="caution">
    <text evidence="3">The sequence shown here is derived from an EMBL/GenBank/DDBJ whole genome shotgun (WGS) entry which is preliminary data.</text>
</comment>
<dbReference type="SUPFAM" id="SSF52540">
    <property type="entry name" value="P-loop containing nucleoside triphosphate hydrolases"/>
    <property type="match status" value="1"/>
</dbReference>
<dbReference type="Gene3D" id="3.40.50.300">
    <property type="entry name" value="P-loop containing nucleotide triphosphate hydrolases"/>
    <property type="match status" value="1"/>
</dbReference>
<sequence length="66" mass="6788">MVTTITCEGLEKTYIGDGVTTKAVQNINLTFAKGEFTAIIGPSGSGKSTLLSLLGTLDHPTTTANS</sequence>
<reference evidence="3" key="1">
    <citation type="submission" date="2020-10" db="EMBL/GenBank/DDBJ databases">
        <title>Genomic Encyclopedia of Type Strains, Phase IV (KMG-IV): sequencing the most valuable type-strain genomes for metagenomic binning, comparative biology and taxonomic classification.</title>
        <authorList>
            <person name="Goeker M."/>
        </authorList>
    </citation>
    <scope>NUCLEOTIDE SEQUENCE</scope>
    <source>
        <strain evidence="3">DSM 13886</strain>
    </source>
</reference>
<dbReference type="Proteomes" id="UP000658225">
    <property type="component" value="Unassembled WGS sequence"/>
</dbReference>
<dbReference type="PANTHER" id="PTHR42788:SF13">
    <property type="entry name" value="ALIPHATIC SULFONATES IMPORT ATP-BINDING PROTEIN SSUB"/>
    <property type="match status" value="1"/>
</dbReference>
<organism evidence="3 4">
    <name type="scientific">Sporosarcina limicola</name>
    <dbReference type="NCBI Taxonomy" id="34101"/>
    <lineage>
        <taxon>Bacteria</taxon>
        <taxon>Bacillati</taxon>
        <taxon>Bacillota</taxon>
        <taxon>Bacilli</taxon>
        <taxon>Bacillales</taxon>
        <taxon>Caryophanaceae</taxon>
        <taxon>Sporosarcina</taxon>
    </lineage>
</organism>
<dbReference type="InterPro" id="IPR027417">
    <property type="entry name" value="P-loop_NTPase"/>
</dbReference>
<evidence type="ECO:0000259" key="2">
    <source>
        <dbReference type="Pfam" id="PF00005"/>
    </source>
</evidence>
<keyword evidence="1" id="KW-0813">Transport</keyword>
<evidence type="ECO:0000313" key="3">
    <source>
        <dbReference type="EMBL" id="MBE1556572.1"/>
    </source>
</evidence>
<dbReference type="AlphaFoldDB" id="A0A927MPE8"/>